<keyword evidence="3" id="KW-1185">Reference proteome</keyword>
<feature type="compositionally biased region" description="Polar residues" evidence="1">
    <location>
        <begin position="173"/>
        <end position="192"/>
    </location>
</feature>
<feature type="compositionally biased region" description="Basic and acidic residues" evidence="1">
    <location>
        <begin position="193"/>
        <end position="203"/>
    </location>
</feature>
<dbReference type="Proteomes" id="UP001497497">
    <property type="component" value="Unassembled WGS sequence"/>
</dbReference>
<evidence type="ECO:0000313" key="2">
    <source>
        <dbReference type="EMBL" id="CAL1527073.1"/>
    </source>
</evidence>
<feature type="compositionally biased region" description="Polar residues" evidence="1">
    <location>
        <begin position="61"/>
        <end position="77"/>
    </location>
</feature>
<sequence length="393" mass="43127">MGRRAGTNSSPVDSAMARYYNDVGSRLSGVFMPTSEAEKTLSDDFCMLTLDTRSWNRVRNSRAGTSAMTNCAHKSQMNSSNRSLRSTTSSGVSSLSSSHSGNEKTPKGKMRLVDKLTRALFQKKHMCSRCNKRSRTCLPNKTFTHTEKHYTCASCREQTQAVRTLFKQHDRATTSTLPPSDSVSAVPTQQNQERTEPQTRTHNTDSGYDTATSCSTLASAYSAFNSPVNTVKSTAGVRKVKDDLVWERTSQNGDDENSTTQMNHREPVQDAHAGRSPQLSGELYQLLGVGHSQTSGVLRQVRPRLVHNYDGYLPEVDFENFEKCDVRSALPDAGTFEGRTVDGTACDLTANDGRVGSSLGCKVCHICGSAEKPSFRLPLVGGWLCEDCLDVVH</sequence>
<reference evidence="2 3" key="1">
    <citation type="submission" date="2024-04" db="EMBL/GenBank/DDBJ databases">
        <authorList>
            <consortium name="Genoscope - CEA"/>
            <person name="William W."/>
        </authorList>
    </citation>
    <scope>NUCLEOTIDE SEQUENCE [LARGE SCALE GENOMIC DNA]</scope>
</reference>
<evidence type="ECO:0000313" key="3">
    <source>
        <dbReference type="Proteomes" id="UP001497497"/>
    </source>
</evidence>
<organism evidence="2 3">
    <name type="scientific">Lymnaea stagnalis</name>
    <name type="common">Great pond snail</name>
    <name type="synonym">Helix stagnalis</name>
    <dbReference type="NCBI Taxonomy" id="6523"/>
    <lineage>
        <taxon>Eukaryota</taxon>
        <taxon>Metazoa</taxon>
        <taxon>Spiralia</taxon>
        <taxon>Lophotrochozoa</taxon>
        <taxon>Mollusca</taxon>
        <taxon>Gastropoda</taxon>
        <taxon>Heterobranchia</taxon>
        <taxon>Euthyneura</taxon>
        <taxon>Panpulmonata</taxon>
        <taxon>Hygrophila</taxon>
        <taxon>Lymnaeoidea</taxon>
        <taxon>Lymnaeidae</taxon>
        <taxon>Lymnaea</taxon>
    </lineage>
</organism>
<feature type="region of interest" description="Disordered" evidence="1">
    <location>
        <begin position="61"/>
        <end position="108"/>
    </location>
</feature>
<gene>
    <name evidence="2" type="ORF">GSLYS_00001250001</name>
</gene>
<feature type="compositionally biased region" description="Low complexity" evidence="1">
    <location>
        <begin position="78"/>
        <end position="100"/>
    </location>
</feature>
<comment type="caution">
    <text evidence="2">The sequence shown here is derived from an EMBL/GenBank/DDBJ whole genome shotgun (WGS) entry which is preliminary data.</text>
</comment>
<protein>
    <submittedName>
        <fullName evidence="2">Uncharacterized protein</fullName>
    </submittedName>
</protein>
<feature type="region of interest" description="Disordered" evidence="1">
    <location>
        <begin position="170"/>
        <end position="208"/>
    </location>
</feature>
<evidence type="ECO:0000256" key="1">
    <source>
        <dbReference type="SAM" id="MobiDB-lite"/>
    </source>
</evidence>
<name>A0AAV2H1S1_LYMST</name>
<accession>A0AAV2H1S1</accession>
<dbReference type="EMBL" id="CAXITT010000012">
    <property type="protein sequence ID" value="CAL1527073.1"/>
    <property type="molecule type" value="Genomic_DNA"/>
</dbReference>
<proteinExistence type="predicted"/>
<dbReference type="AlphaFoldDB" id="A0AAV2H1S1"/>